<feature type="transmembrane region" description="Helical" evidence="1">
    <location>
        <begin position="59"/>
        <end position="80"/>
    </location>
</feature>
<keyword evidence="1" id="KW-0812">Transmembrane</keyword>
<keyword evidence="1" id="KW-1133">Transmembrane helix</keyword>
<protein>
    <recommendedName>
        <fullName evidence="4">AtpZ/AtpI family protein</fullName>
    </recommendedName>
</protein>
<dbReference type="InterPro" id="IPR032820">
    <property type="entry name" value="ATPase_put"/>
</dbReference>
<name>A0A2J0KRI0_9BACT</name>
<proteinExistence type="predicted"/>
<sequence>MIFLLIRRAKLIMANKNEIYKRIKISGILSFIPLILAAGALGGYFIGDYLEKKFNLAPFIAILCSAIGSAAAILETVRIIKLALKIEKK</sequence>
<dbReference type="AlphaFoldDB" id="A0A2J0KRI0"/>
<gene>
    <name evidence="2" type="ORF">COS99_07985</name>
</gene>
<dbReference type="EMBL" id="PEWV01000074">
    <property type="protein sequence ID" value="PIU40995.1"/>
    <property type="molecule type" value="Genomic_DNA"/>
</dbReference>
<dbReference type="Proteomes" id="UP000230052">
    <property type="component" value="Unassembled WGS sequence"/>
</dbReference>
<comment type="caution">
    <text evidence="2">The sequence shown here is derived from an EMBL/GenBank/DDBJ whole genome shotgun (WGS) entry which is preliminary data.</text>
</comment>
<dbReference type="Pfam" id="PF09527">
    <property type="entry name" value="ATPase_gene1"/>
    <property type="match status" value="1"/>
</dbReference>
<reference evidence="2 3" key="1">
    <citation type="submission" date="2017-09" db="EMBL/GenBank/DDBJ databases">
        <title>Depth-based differentiation of microbial function through sediment-hosted aquifers and enrichment of novel symbionts in the deep terrestrial subsurface.</title>
        <authorList>
            <person name="Probst A.J."/>
            <person name="Ladd B."/>
            <person name="Jarett J.K."/>
            <person name="Geller-Mcgrath D.E."/>
            <person name="Sieber C.M."/>
            <person name="Emerson J.B."/>
            <person name="Anantharaman K."/>
            <person name="Thomas B.C."/>
            <person name="Malmstrom R."/>
            <person name="Stieglmeier M."/>
            <person name="Klingl A."/>
            <person name="Woyke T."/>
            <person name="Ryan C.M."/>
            <person name="Banfield J.F."/>
        </authorList>
    </citation>
    <scope>NUCLEOTIDE SEQUENCE [LARGE SCALE GENOMIC DNA]</scope>
    <source>
        <strain evidence="2">CG07_land_8_20_14_0_80_42_15</strain>
    </source>
</reference>
<organism evidence="2 3">
    <name type="scientific">Candidatus Aquitaenariimonas noxiae</name>
    <dbReference type="NCBI Taxonomy" id="1974741"/>
    <lineage>
        <taxon>Bacteria</taxon>
        <taxon>Pseudomonadati</taxon>
        <taxon>Candidatus Omnitrophota</taxon>
        <taxon>Candidatus Aquitaenariimonas</taxon>
    </lineage>
</organism>
<keyword evidence="1" id="KW-0472">Membrane</keyword>
<feature type="transmembrane region" description="Helical" evidence="1">
    <location>
        <begin position="25"/>
        <end position="47"/>
    </location>
</feature>
<evidence type="ECO:0000313" key="2">
    <source>
        <dbReference type="EMBL" id="PIU40995.1"/>
    </source>
</evidence>
<evidence type="ECO:0000313" key="3">
    <source>
        <dbReference type="Proteomes" id="UP000230052"/>
    </source>
</evidence>
<evidence type="ECO:0000256" key="1">
    <source>
        <dbReference type="SAM" id="Phobius"/>
    </source>
</evidence>
<accession>A0A2J0KRI0</accession>
<evidence type="ECO:0008006" key="4">
    <source>
        <dbReference type="Google" id="ProtNLM"/>
    </source>
</evidence>